<evidence type="ECO:0000256" key="6">
    <source>
        <dbReference type="ARBA" id="ARBA00023136"/>
    </source>
</evidence>
<feature type="domain" description="Peptidase S26" evidence="7">
    <location>
        <begin position="96"/>
        <end position="135"/>
    </location>
</feature>
<comment type="caution">
    <text evidence="8">The sequence shown here is derived from an EMBL/GenBank/DDBJ whole genome shotgun (WGS) entry which is preliminary data.</text>
</comment>
<evidence type="ECO:0000256" key="1">
    <source>
        <dbReference type="ARBA" id="ARBA00004167"/>
    </source>
</evidence>
<dbReference type="RefSeq" id="WP_203786554.1">
    <property type="nucleotide sequence ID" value="NZ_BOMV01000073.1"/>
</dbReference>
<protein>
    <recommendedName>
        <fullName evidence="7">Peptidase S26 domain-containing protein</fullName>
    </recommendedName>
</protein>
<evidence type="ECO:0000256" key="3">
    <source>
        <dbReference type="ARBA" id="ARBA00022692"/>
    </source>
</evidence>
<dbReference type="PANTHER" id="PTHR46041:SF2">
    <property type="entry name" value="MITOCHONDRIAL INNER MEMBRANE PROTEASE SUBUNIT 2"/>
    <property type="match status" value="1"/>
</dbReference>
<evidence type="ECO:0000313" key="8">
    <source>
        <dbReference type="EMBL" id="GIE99572.1"/>
    </source>
</evidence>
<feature type="domain" description="Peptidase S26" evidence="7">
    <location>
        <begin position="9"/>
        <end position="87"/>
    </location>
</feature>
<dbReference type="Pfam" id="PF10502">
    <property type="entry name" value="Peptidase_S26"/>
    <property type="match status" value="2"/>
</dbReference>
<dbReference type="PANTHER" id="PTHR46041">
    <property type="entry name" value="MITOCHONDRIAL INNER MEMBRANE PROTEASE SUBUNIT 2"/>
    <property type="match status" value="1"/>
</dbReference>
<evidence type="ECO:0000313" key="9">
    <source>
        <dbReference type="Proteomes" id="UP000636960"/>
    </source>
</evidence>
<dbReference type="EMBL" id="BOMV01000073">
    <property type="protein sequence ID" value="GIE99572.1"/>
    <property type="molecule type" value="Genomic_DNA"/>
</dbReference>
<dbReference type="AlphaFoldDB" id="A0A919K5A7"/>
<dbReference type="SUPFAM" id="SSF51306">
    <property type="entry name" value="LexA/Signal peptidase"/>
    <property type="match status" value="1"/>
</dbReference>
<sequence length="137" mass="14678">MTAWRVAAALSAVTAVGLVVAARRRFLVIDVVGDSMAPAYRDGDRVLVRRTRRFRRGDVVIARHQEGGGYLTSWLVKRLVALPGDPVPESVLPATGTADLFVPAGMTVLIGDHPGSADSRSWGFIPMTDLAGVVVQR</sequence>
<evidence type="ECO:0000259" key="7">
    <source>
        <dbReference type="Pfam" id="PF10502"/>
    </source>
</evidence>
<keyword evidence="9" id="KW-1185">Reference proteome</keyword>
<accession>A0A919K5A7</accession>
<keyword evidence="5" id="KW-1133">Transmembrane helix</keyword>
<dbReference type="CDD" id="cd06462">
    <property type="entry name" value="Peptidase_S24_S26"/>
    <property type="match status" value="1"/>
</dbReference>
<dbReference type="Gene3D" id="2.10.109.10">
    <property type="entry name" value="Umud Fragment, subunit A"/>
    <property type="match status" value="1"/>
</dbReference>
<keyword evidence="4" id="KW-0378">Hydrolase</keyword>
<gene>
    <name evidence="8" type="ORF">Ari01nite_70370</name>
</gene>
<dbReference type="InterPro" id="IPR037730">
    <property type="entry name" value="IMP2"/>
</dbReference>
<keyword evidence="3" id="KW-0812">Transmembrane</keyword>
<name>A0A919K5A7_9ACTN</name>
<evidence type="ECO:0000256" key="5">
    <source>
        <dbReference type="ARBA" id="ARBA00022989"/>
    </source>
</evidence>
<dbReference type="Proteomes" id="UP000636960">
    <property type="component" value="Unassembled WGS sequence"/>
</dbReference>
<dbReference type="InterPro" id="IPR036286">
    <property type="entry name" value="LexA/Signal_pep-like_sf"/>
</dbReference>
<dbReference type="GO" id="GO:0016020">
    <property type="term" value="C:membrane"/>
    <property type="evidence" value="ECO:0007669"/>
    <property type="project" value="UniProtKB-SubCell"/>
</dbReference>
<proteinExistence type="predicted"/>
<comment type="subcellular location">
    <subcellularLocation>
        <location evidence="1">Membrane</location>
        <topology evidence="1">Single-pass membrane protein</topology>
    </subcellularLocation>
</comment>
<reference evidence="8" key="1">
    <citation type="submission" date="2021-01" db="EMBL/GenBank/DDBJ databases">
        <title>Whole genome shotgun sequence of Actinoplanes rishiriensis NBRC 108556.</title>
        <authorList>
            <person name="Komaki H."/>
            <person name="Tamura T."/>
        </authorList>
    </citation>
    <scope>NUCLEOTIDE SEQUENCE</scope>
    <source>
        <strain evidence="8">NBRC 108556</strain>
    </source>
</reference>
<dbReference type="InterPro" id="IPR019533">
    <property type="entry name" value="Peptidase_S26"/>
</dbReference>
<keyword evidence="2" id="KW-0645">Protease</keyword>
<dbReference type="GO" id="GO:0004252">
    <property type="term" value="F:serine-type endopeptidase activity"/>
    <property type="evidence" value="ECO:0007669"/>
    <property type="project" value="InterPro"/>
</dbReference>
<organism evidence="8 9">
    <name type="scientific">Paractinoplanes rishiriensis</name>
    <dbReference type="NCBI Taxonomy" id="1050105"/>
    <lineage>
        <taxon>Bacteria</taxon>
        <taxon>Bacillati</taxon>
        <taxon>Actinomycetota</taxon>
        <taxon>Actinomycetes</taxon>
        <taxon>Micromonosporales</taxon>
        <taxon>Micromonosporaceae</taxon>
        <taxon>Paractinoplanes</taxon>
    </lineage>
</organism>
<keyword evidence="6" id="KW-0472">Membrane</keyword>
<dbReference type="GO" id="GO:0006465">
    <property type="term" value="P:signal peptide processing"/>
    <property type="evidence" value="ECO:0007669"/>
    <property type="project" value="InterPro"/>
</dbReference>
<evidence type="ECO:0000256" key="4">
    <source>
        <dbReference type="ARBA" id="ARBA00022801"/>
    </source>
</evidence>
<evidence type="ECO:0000256" key="2">
    <source>
        <dbReference type="ARBA" id="ARBA00022670"/>
    </source>
</evidence>